<reference evidence="1 2" key="1">
    <citation type="journal article" date="2017" name="Nat. Commun.">
        <title>In situ click chemistry generation of cyclooxygenase-2 inhibitors.</title>
        <authorList>
            <person name="Bhardwaj A."/>
            <person name="Kaur J."/>
            <person name="Wuest M."/>
            <person name="Wuest F."/>
        </authorList>
    </citation>
    <scope>NUCLEOTIDE SEQUENCE [LARGE SCALE GENOMIC DNA]</scope>
    <source>
        <strain evidence="1">S2_018_000_R2_106</strain>
    </source>
</reference>
<evidence type="ECO:0000313" key="1">
    <source>
        <dbReference type="EMBL" id="TKW61056.1"/>
    </source>
</evidence>
<dbReference type="EMBL" id="VAFM01000001">
    <property type="protein sequence ID" value="TKW61056.1"/>
    <property type="molecule type" value="Genomic_DNA"/>
</dbReference>
<dbReference type="Proteomes" id="UP000320948">
    <property type="component" value="Unassembled WGS sequence"/>
</dbReference>
<protein>
    <submittedName>
        <fullName evidence="1">Uncharacterized protein</fullName>
    </submittedName>
</protein>
<dbReference type="AlphaFoldDB" id="A0A6N4R106"/>
<organism evidence="1 2">
    <name type="scientific">Blastochloris viridis</name>
    <name type="common">Rhodopseudomonas viridis</name>
    <dbReference type="NCBI Taxonomy" id="1079"/>
    <lineage>
        <taxon>Bacteria</taxon>
        <taxon>Pseudomonadati</taxon>
        <taxon>Pseudomonadota</taxon>
        <taxon>Alphaproteobacteria</taxon>
        <taxon>Hyphomicrobiales</taxon>
        <taxon>Blastochloridaceae</taxon>
        <taxon>Blastochloris</taxon>
    </lineage>
</organism>
<proteinExistence type="predicted"/>
<gene>
    <name evidence="1" type="ORF">DI628_00010</name>
</gene>
<comment type="caution">
    <text evidence="1">The sequence shown here is derived from an EMBL/GenBank/DDBJ whole genome shotgun (WGS) entry which is preliminary data.</text>
</comment>
<name>A0A6N4R106_BLAVI</name>
<accession>A0A6N4R106</accession>
<evidence type="ECO:0000313" key="2">
    <source>
        <dbReference type="Proteomes" id="UP000320948"/>
    </source>
</evidence>
<sequence>MSRAKTVVRLYPEAIADRVFAVVEGVLSQFNQRNTPGVMAVRFLEALTGVPDMGQTVSDEEKKVVPFKPKPMDAIITANTWTTAMKLAPIKTAMALAEGNGYQLHFHWTLGMDWKHTPFERMQKVADAKENPLKVDDLLGESQLEILDIFFRPLAVSSDGVTLDSVTIIDIFVE</sequence>